<keyword evidence="1" id="KW-1133">Transmembrane helix</keyword>
<name>A0A927MWX3_9ACTN</name>
<dbReference type="EMBL" id="JADBEM010000001">
    <property type="protein sequence ID" value="MBE1607769.1"/>
    <property type="molecule type" value="Genomic_DNA"/>
</dbReference>
<dbReference type="Pfam" id="PF03703">
    <property type="entry name" value="bPH_2"/>
    <property type="match status" value="1"/>
</dbReference>
<sequence>MGISAKLLGEGEQVYLSMRTHWKIMIGPVVLFFLTLGAALVLYALVPSGEYQQWLQLLILVAAVLGVLVYSVWPTLNWIASTYAVTDRRLITRHGVITRTGRDIPLTRINDVSSERGLLDRVLGCGTLVVWSAGEQGKVILPDVPHVETVQRTLSELVFYREDDDDETPERRQRAR</sequence>
<keyword evidence="1" id="KW-0812">Transmembrane</keyword>
<organism evidence="3 4">
    <name type="scientific">Actinopolymorpha pittospori</name>
    <dbReference type="NCBI Taxonomy" id="648752"/>
    <lineage>
        <taxon>Bacteria</taxon>
        <taxon>Bacillati</taxon>
        <taxon>Actinomycetota</taxon>
        <taxon>Actinomycetes</taxon>
        <taxon>Propionibacteriales</taxon>
        <taxon>Actinopolymorphaceae</taxon>
        <taxon>Actinopolymorpha</taxon>
    </lineage>
</organism>
<reference evidence="3" key="1">
    <citation type="submission" date="2020-10" db="EMBL/GenBank/DDBJ databases">
        <title>Sequencing the genomes of 1000 actinobacteria strains.</title>
        <authorList>
            <person name="Klenk H.-P."/>
        </authorList>
    </citation>
    <scope>NUCLEOTIDE SEQUENCE</scope>
    <source>
        <strain evidence="3">DSM 45354</strain>
    </source>
</reference>
<evidence type="ECO:0000259" key="2">
    <source>
        <dbReference type="Pfam" id="PF03703"/>
    </source>
</evidence>
<evidence type="ECO:0000313" key="3">
    <source>
        <dbReference type="EMBL" id="MBE1607769.1"/>
    </source>
</evidence>
<dbReference type="InterPro" id="IPR005182">
    <property type="entry name" value="YdbS-like_PH"/>
</dbReference>
<dbReference type="RefSeq" id="WP_192751664.1">
    <property type="nucleotide sequence ID" value="NZ_BAABJL010000040.1"/>
</dbReference>
<dbReference type="AlphaFoldDB" id="A0A927MWX3"/>
<evidence type="ECO:0000313" key="4">
    <source>
        <dbReference type="Proteomes" id="UP000638648"/>
    </source>
</evidence>
<comment type="caution">
    <text evidence="3">The sequence shown here is derived from an EMBL/GenBank/DDBJ whole genome shotgun (WGS) entry which is preliminary data.</text>
</comment>
<dbReference type="PANTHER" id="PTHR37938">
    <property type="entry name" value="BLL0215 PROTEIN"/>
    <property type="match status" value="1"/>
</dbReference>
<gene>
    <name evidence="3" type="ORF">HEB94_004617</name>
</gene>
<evidence type="ECO:0000256" key="1">
    <source>
        <dbReference type="SAM" id="Phobius"/>
    </source>
</evidence>
<feature type="domain" description="YdbS-like PH" evidence="2">
    <location>
        <begin position="78"/>
        <end position="154"/>
    </location>
</feature>
<feature type="transmembrane region" description="Helical" evidence="1">
    <location>
        <begin position="24"/>
        <end position="45"/>
    </location>
</feature>
<protein>
    <submittedName>
        <fullName evidence="3">Membrane protein YdbS with pleckstrin-like domain</fullName>
    </submittedName>
</protein>
<keyword evidence="4" id="KW-1185">Reference proteome</keyword>
<keyword evidence="1" id="KW-0472">Membrane</keyword>
<proteinExistence type="predicted"/>
<dbReference type="PANTHER" id="PTHR37938:SF1">
    <property type="entry name" value="BLL0215 PROTEIN"/>
    <property type="match status" value="1"/>
</dbReference>
<dbReference type="Proteomes" id="UP000638648">
    <property type="component" value="Unassembled WGS sequence"/>
</dbReference>
<feature type="transmembrane region" description="Helical" evidence="1">
    <location>
        <begin position="57"/>
        <end position="80"/>
    </location>
</feature>
<accession>A0A927MWX3</accession>